<name>A0A5E8BKD8_9ASCO</name>
<evidence type="ECO:0000313" key="9">
    <source>
        <dbReference type="EMBL" id="VVT51372.1"/>
    </source>
</evidence>
<evidence type="ECO:0000256" key="5">
    <source>
        <dbReference type="ARBA" id="ARBA00030932"/>
    </source>
</evidence>
<reference evidence="9 10" key="1">
    <citation type="submission" date="2019-09" db="EMBL/GenBank/DDBJ databases">
        <authorList>
            <person name="Brejova B."/>
        </authorList>
    </citation>
    <scope>NUCLEOTIDE SEQUENCE [LARGE SCALE GENOMIC DNA]</scope>
</reference>
<feature type="compositionally biased region" description="Basic and acidic residues" evidence="8">
    <location>
        <begin position="729"/>
        <end position="751"/>
    </location>
</feature>
<dbReference type="Pfam" id="PF22493">
    <property type="entry name" value="PUF_NOP9"/>
    <property type="match status" value="1"/>
</dbReference>
<gene>
    <name evidence="9" type="ORF">SAPINGB_P003074</name>
</gene>
<dbReference type="PANTHER" id="PTHR13102:SF0">
    <property type="entry name" value="NUCLEOLAR PROTEIN 9"/>
    <property type="match status" value="1"/>
</dbReference>
<keyword evidence="4" id="KW-0677">Repeat</keyword>
<dbReference type="PROSITE" id="PS50302">
    <property type="entry name" value="PUM"/>
    <property type="match status" value="1"/>
</dbReference>
<feature type="compositionally biased region" description="Basic residues" evidence="8">
    <location>
        <begin position="1"/>
        <end position="14"/>
    </location>
</feature>
<dbReference type="InterPro" id="IPR040000">
    <property type="entry name" value="NOP9"/>
</dbReference>
<dbReference type="GO" id="GO:0000056">
    <property type="term" value="P:ribosomal small subunit export from nucleus"/>
    <property type="evidence" value="ECO:0007669"/>
    <property type="project" value="TreeGrafter"/>
</dbReference>
<protein>
    <recommendedName>
        <fullName evidence="3">Nucleolar protein 9</fullName>
    </recommendedName>
    <alternativeName>
        <fullName evidence="5 6">Pumilio domain-containing protein NOP9</fullName>
    </alternativeName>
</protein>
<accession>A0A5E8BKD8</accession>
<dbReference type="Gene3D" id="1.25.10.10">
    <property type="entry name" value="Leucine-rich Repeat Variant"/>
    <property type="match status" value="2"/>
</dbReference>
<dbReference type="OrthoDB" id="392571at2759"/>
<dbReference type="Proteomes" id="UP000398389">
    <property type="component" value="Unassembled WGS sequence"/>
</dbReference>
<dbReference type="GO" id="GO:0005730">
    <property type="term" value="C:nucleolus"/>
    <property type="evidence" value="ECO:0007669"/>
    <property type="project" value="UniProtKB-SubCell"/>
</dbReference>
<dbReference type="EMBL" id="CABVLU010000002">
    <property type="protein sequence ID" value="VVT51372.1"/>
    <property type="molecule type" value="Genomic_DNA"/>
</dbReference>
<evidence type="ECO:0000256" key="4">
    <source>
        <dbReference type="ARBA" id="ARBA00022737"/>
    </source>
</evidence>
<comment type="similarity">
    <text evidence="2">Belongs to the NOP9 family.</text>
</comment>
<evidence type="ECO:0000256" key="7">
    <source>
        <dbReference type="PROSITE-ProRule" id="PRU00317"/>
    </source>
</evidence>
<dbReference type="InterPro" id="IPR011989">
    <property type="entry name" value="ARM-like"/>
</dbReference>
<dbReference type="SMART" id="SM00025">
    <property type="entry name" value="Pumilio"/>
    <property type="match status" value="6"/>
</dbReference>
<dbReference type="RefSeq" id="XP_031853683.1">
    <property type="nucleotide sequence ID" value="XM_031997792.1"/>
</dbReference>
<evidence type="ECO:0000256" key="2">
    <source>
        <dbReference type="ARBA" id="ARBA00005301"/>
    </source>
</evidence>
<feature type="region of interest" description="Disordered" evidence="8">
    <location>
        <begin position="1"/>
        <end position="57"/>
    </location>
</feature>
<dbReference type="SUPFAM" id="SSF48371">
    <property type="entry name" value="ARM repeat"/>
    <property type="match status" value="1"/>
</dbReference>
<feature type="compositionally biased region" description="Low complexity" evidence="8">
    <location>
        <begin position="48"/>
        <end position="57"/>
    </location>
</feature>
<dbReference type="GO" id="GO:0000472">
    <property type="term" value="P:endonucleolytic cleavage to generate mature 5'-end of SSU-rRNA from (SSU-rRNA, 5.8S rRNA, LSU-rRNA)"/>
    <property type="evidence" value="ECO:0007669"/>
    <property type="project" value="TreeGrafter"/>
</dbReference>
<dbReference type="GO" id="GO:0000447">
    <property type="term" value="P:endonucleolytic cleavage in ITS1 to separate SSU-rRNA from 5.8S rRNA and LSU-rRNA from tricistronic rRNA transcript (SSU-rRNA, 5.8S rRNA, LSU-rRNA)"/>
    <property type="evidence" value="ECO:0007669"/>
    <property type="project" value="TreeGrafter"/>
</dbReference>
<feature type="repeat" description="Pumilio" evidence="7">
    <location>
        <begin position="143"/>
        <end position="178"/>
    </location>
</feature>
<dbReference type="GeneID" id="43581892"/>
<keyword evidence="10" id="KW-1185">Reference proteome</keyword>
<sequence length="769" mass="87746">MPKEVKKRGRRAEKARKEEKEEQIKQVQQEEEQYQQQYQDFNNDDNDGYYYDDTNGDQGRDEEQGAFFGLVDEQELEYFKQAESTLTVDAFGSSEERRGFVSSVFEESKGKELKLVTNHICSRLIERLILLANDRQVLDLFKALSDNFSVLVKHKFSSHVVETLLQRVIPMVEREILDPDFLSNLPESTSAGHTQEDSFTTVENLFLYMVNDIKPTIKTLPQHQYASHFLRLLLLILAGKPVPSATEAKSALRSRRSKVARKKIILSGTSHNEYAEDDQEQQQQTEERAYQVPKSFGDALDEILDELFKNIDTKQAREMSIHPISSPVIQLILGLESDKISKQNPNPTKIKVPPTTLIATLFPYSTNRYKKIELDGITDKDEIEKKTKEIQQGEEAYVEYLLSDAIGSHLLEAIINILPVKLVARLADRYMVGRIGKLVRRQESGNYVVQTLLRRMSGRKDIASKIMDELIVEIKAKLFSDGNDDKTASKVEGEEINYGLIRTIVEVASQDLGGYKLSDLVDVLLEKYDPKKDGKLLFTLLNINNGGESESAALGSGYDNNRDAVKMQKALLLQSLMKASETVVELVLEGLISIGDNKENGDAMLLKFGRDSILSHVFENALVVNSSSKNVIQRRRLLNHLSKSTICCDLAANVYGSHIVDKMWTFCFRLKFFRERIAGELSKQEVDIKLTPYGRSVWKNWKMDDYIRRRRDWWNKVKATEDEMGEALGIERKELAPGSHKQDKPREDVKKGGKTKHAPFNSKNRTQIY</sequence>
<evidence type="ECO:0000256" key="3">
    <source>
        <dbReference type="ARBA" id="ARBA00016427"/>
    </source>
</evidence>
<evidence type="ECO:0000313" key="10">
    <source>
        <dbReference type="Proteomes" id="UP000398389"/>
    </source>
</evidence>
<dbReference type="InterPro" id="IPR016024">
    <property type="entry name" value="ARM-type_fold"/>
</dbReference>
<dbReference type="GO" id="GO:0030688">
    <property type="term" value="C:preribosome, small subunit precursor"/>
    <property type="evidence" value="ECO:0007669"/>
    <property type="project" value="TreeGrafter"/>
</dbReference>
<dbReference type="GO" id="GO:0003723">
    <property type="term" value="F:RNA binding"/>
    <property type="evidence" value="ECO:0007669"/>
    <property type="project" value="InterPro"/>
</dbReference>
<dbReference type="AlphaFoldDB" id="A0A5E8BKD8"/>
<dbReference type="InterPro" id="IPR001313">
    <property type="entry name" value="Pumilio_RNA-bd_rpt"/>
</dbReference>
<proteinExistence type="inferred from homology"/>
<dbReference type="GO" id="GO:0000480">
    <property type="term" value="P:endonucleolytic cleavage in 5'-ETS of tricistronic rRNA transcript (SSU-rRNA, 5.8S rRNA, LSU-rRNA)"/>
    <property type="evidence" value="ECO:0007669"/>
    <property type="project" value="TreeGrafter"/>
</dbReference>
<evidence type="ECO:0000256" key="6">
    <source>
        <dbReference type="ARBA" id="ARBA00031929"/>
    </source>
</evidence>
<evidence type="ECO:0000256" key="8">
    <source>
        <dbReference type="SAM" id="MobiDB-lite"/>
    </source>
</evidence>
<comment type="subcellular location">
    <subcellularLocation>
        <location evidence="1">Nucleus</location>
        <location evidence="1">Nucleolus</location>
    </subcellularLocation>
</comment>
<feature type="region of interest" description="Disordered" evidence="8">
    <location>
        <begin position="728"/>
        <end position="769"/>
    </location>
</feature>
<dbReference type="GO" id="GO:0030686">
    <property type="term" value="C:90S preribosome"/>
    <property type="evidence" value="ECO:0007669"/>
    <property type="project" value="TreeGrafter"/>
</dbReference>
<evidence type="ECO:0000256" key="1">
    <source>
        <dbReference type="ARBA" id="ARBA00004604"/>
    </source>
</evidence>
<organism evidence="9 10">
    <name type="scientific">Magnusiomyces paraingens</name>
    <dbReference type="NCBI Taxonomy" id="2606893"/>
    <lineage>
        <taxon>Eukaryota</taxon>
        <taxon>Fungi</taxon>
        <taxon>Dikarya</taxon>
        <taxon>Ascomycota</taxon>
        <taxon>Saccharomycotina</taxon>
        <taxon>Dipodascomycetes</taxon>
        <taxon>Dipodascales</taxon>
        <taxon>Dipodascaceae</taxon>
        <taxon>Magnusiomyces</taxon>
    </lineage>
</organism>
<feature type="compositionally biased region" description="Basic and acidic residues" evidence="8">
    <location>
        <begin position="15"/>
        <end position="24"/>
    </location>
</feature>
<dbReference type="PANTHER" id="PTHR13102">
    <property type="entry name" value="NUCLEOLAR PROTEIN 9"/>
    <property type="match status" value="1"/>
</dbReference>